<keyword evidence="1" id="KW-0472">Membrane</keyword>
<feature type="transmembrane region" description="Helical" evidence="1">
    <location>
        <begin position="258"/>
        <end position="279"/>
    </location>
</feature>
<sequence>MSRFEEHAEGAGPFTTRVTWRPAGGGTAVWESRRVRKRGVLDVRAPGEARPRERRADVVSRGRLRRLNAVAALAFTVGGALFALGAALSEHTPVGSASRPVSVSVYFVGGLFFNTGGYASLLQAINTPRRDRSSGVLAGRRWRWWSYEPHRIDWLSTFTLFAGTLVFGVNLLDSFLTGLSAVQTNRLVWAPDMVGCFLFLISGHLALVEVCHGRPGIRARDLGWWIVAVNQLGSVLFLVSALAAFTRPATGSPVNIDIANWGTFSGALCFCAGGILQFFERPGA</sequence>
<dbReference type="RefSeq" id="WP_276109844.1">
    <property type="nucleotide sequence ID" value="NZ_JARJBB010000007.1"/>
</dbReference>
<gene>
    <name evidence="2" type="ORF">P3H78_17055</name>
</gene>
<dbReference type="EMBL" id="JARJBB010000007">
    <property type="protein sequence ID" value="MDF3300294.1"/>
    <property type="molecule type" value="Genomic_DNA"/>
</dbReference>
<name>A0ABT6A6M8_9ACTN</name>
<feature type="transmembrane region" description="Helical" evidence="1">
    <location>
        <begin position="222"/>
        <end position="246"/>
    </location>
</feature>
<feature type="transmembrane region" description="Helical" evidence="1">
    <location>
        <begin position="69"/>
        <end position="89"/>
    </location>
</feature>
<keyword evidence="3" id="KW-1185">Reference proteome</keyword>
<evidence type="ECO:0000313" key="2">
    <source>
        <dbReference type="EMBL" id="MDF3300294.1"/>
    </source>
</evidence>
<organism evidence="2 3">
    <name type="scientific">Streptomyces tropicalis</name>
    <dbReference type="NCBI Taxonomy" id="3034234"/>
    <lineage>
        <taxon>Bacteria</taxon>
        <taxon>Bacillati</taxon>
        <taxon>Actinomycetota</taxon>
        <taxon>Actinomycetes</taxon>
        <taxon>Kitasatosporales</taxon>
        <taxon>Streptomycetaceae</taxon>
        <taxon>Streptomyces</taxon>
    </lineage>
</organism>
<feature type="transmembrane region" description="Helical" evidence="1">
    <location>
        <begin position="192"/>
        <end position="210"/>
    </location>
</feature>
<comment type="caution">
    <text evidence="2">The sequence shown here is derived from an EMBL/GenBank/DDBJ whole genome shotgun (WGS) entry which is preliminary data.</text>
</comment>
<evidence type="ECO:0000256" key="1">
    <source>
        <dbReference type="SAM" id="Phobius"/>
    </source>
</evidence>
<accession>A0ABT6A6M8</accession>
<evidence type="ECO:0008006" key="4">
    <source>
        <dbReference type="Google" id="ProtNLM"/>
    </source>
</evidence>
<reference evidence="2 3" key="1">
    <citation type="submission" date="2023-03" db="EMBL/GenBank/DDBJ databases">
        <title>Draft genome sequence of Streptomyces sp. K1PA1 isolated from peat swamp forest in Thailand.</title>
        <authorList>
            <person name="Klaysubun C."/>
            <person name="Duangmal K."/>
        </authorList>
    </citation>
    <scope>NUCLEOTIDE SEQUENCE [LARGE SCALE GENOMIC DNA]</scope>
    <source>
        <strain evidence="2 3">K1PA1</strain>
    </source>
</reference>
<keyword evidence="1" id="KW-0812">Transmembrane</keyword>
<dbReference type="Proteomes" id="UP001221150">
    <property type="component" value="Unassembled WGS sequence"/>
</dbReference>
<feature type="transmembrane region" description="Helical" evidence="1">
    <location>
        <begin position="101"/>
        <end position="122"/>
    </location>
</feature>
<protein>
    <recommendedName>
        <fullName evidence="4">NADH-ubiquinone oxidoreductase</fullName>
    </recommendedName>
</protein>
<proteinExistence type="predicted"/>
<feature type="transmembrane region" description="Helical" evidence="1">
    <location>
        <begin position="152"/>
        <end position="172"/>
    </location>
</feature>
<keyword evidence="1" id="KW-1133">Transmembrane helix</keyword>
<evidence type="ECO:0000313" key="3">
    <source>
        <dbReference type="Proteomes" id="UP001221150"/>
    </source>
</evidence>